<reference evidence="2 3" key="1">
    <citation type="submission" date="2022-07" db="EMBL/GenBank/DDBJ databases">
        <title>Genomic and pangenome structural analysis of the polyextremophile Exiguobacterium.</title>
        <authorList>
            <person name="Shen L."/>
        </authorList>
    </citation>
    <scope>NUCLEOTIDE SEQUENCE [LARGE SCALE GENOMIC DNA]</scope>
    <source>
        <strain evidence="2 3">12_1</strain>
    </source>
</reference>
<dbReference type="Pfam" id="PF14174">
    <property type="entry name" value="YycC"/>
    <property type="match status" value="1"/>
</dbReference>
<dbReference type="Proteomes" id="UP001206821">
    <property type="component" value="Unassembled WGS sequence"/>
</dbReference>
<protein>
    <submittedName>
        <fullName evidence="2">YycC family protein</fullName>
    </submittedName>
</protein>
<name>A0ABT2KXN1_9BACL</name>
<comment type="caution">
    <text evidence="2">The sequence shown here is derived from an EMBL/GenBank/DDBJ whole genome shotgun (WGS) entry which is preliminary data.</text>
</comment>
<dbReference type="PROSITE" id="PS50943">
    <property type="entry name" value="HTH_CROC1"/>
    <property type="match status" value="1"/>
</dbReference>
<keyword evidence="3" id="KW-1185">Reference proteome</keyword>
<evidence type="ECO:0000259" key="1">
    <source>
        <dbReference type="PROSITE" id="PS50943"/>
    </source>
</evidence>
<evidence type="ECO:0000313" key="2">
    <source>
        <dbReference type="EMBL" id="MCT4795178.1"/>
    </source>
</evidence>
<organism evidence="2 3">
    <name type="scientific">Exiguobacterium alkaliphilum</name>
    <dbReference type="NCBI Taxonomy" id="1428684"/>
    <lineage>
        <taxon>Bacteria</taxon>
        <taxon>Bacillati</taxon>
        <taxon>Bacillota</taxon>
        <taxon>Bacilli</taxon>
        <taxon>Bacillales</taxon>
        <taxon>Bacillales Family XII. Incertae Sedis</taxon>
        <taxon>Exiguobacterium</taxon>
    </lineage>
</organism>
<accession>A0ABT2KXN1</accession>
<dbReference type="InterPro" id="IPR001387">
    <property type="entry name" value="Cro/C1-type_HTH"/>
</dbReference>
<dbReference type="RefSeq" id="WP_081825796.1">
    <property type="nucleotide sequence ID" value="NZ_CP073101.1"/>
</dbReference>
<proteinExistence type="predicted"/>
<dbReference type="EMBL" id="JANIEK010000019">
    <property type="protein sequence ID" value="MCT4795178.1"/>
    <property type="molecule type" value="Genomic_DNA"/>
</dbReference>
<gene>
    <name evidence="2" type="ORF">NQG31_06450</name>
</gene>
<evidence type="ECO:0000313" key="3">
    <source>
        <dbReference type="Proteomes" id="UP001206821"/>
    </source>
</evidence>
<sequence>MRPLQLSPETAVELAKKLNVPLEELMHMPRHILVQKMMQLEASEAEAPDEKETE</sequence>
<feature type="domain" description="HTH cro/C1-type" evidence="1">
    <location>
        <begin position="7"/>
        <end position="25"/>
    </location>
</feature>
<dbReference type="InterPro" id="IPR025550">
    <property type="entry name" value="YycC"/>
</dbReference>